<dbReference type="InterPro" id="IPR010982">
    <property type="entry name" value="Lambda_DNA-bd_dom_sf"/>
</dbReference>
<dbReference type="OrthoDB" id="8527856at2"/>
<evidence type="ECO:0000313" key="2">
    <source>
        <dbReference type="EMBL" id="TDN43806.1"/>
    </source>
</evidence>
<evidence type="ECO:0000313" key="3">
    <source>
        <dbReference type="Proteomes" id="UP000295129"/>
    </source>
</evidence>
<dbReference type="Gene3D" id="1.10.260.40">
    <property type="entry name" value="lambda repressor-like DNA-binding domains"/>
    <property type="match status" value="1"/>
</dbReference>
<name>A0A4R6DGH4_9RHOO</name>
<sequence length="163" mass="17523">MNDMKLDTRKLRQLREARAWSQERLAEAAGLSSRTVQRVEADGRAAAETTLALAAALDVPVDILAAADAATPAATSADIPQPVAPADIPRAAALQRRPSRHLLIYLLVSAALLYRDLHPDGQLDWAAWPIAGWGLALLLRARRRHARPPGRRPLASGLNPDGG</sequence>
<dbReference type="InterPro" id="IPR025698">
    <property type="entry name" value="2TM_dom"/>
</dbReference>
<organism evidence="2 3">
    <name type="scientific">Azoarcus indigens</name>
    <dbReference type="NCBI Taxonomy" id="29545"/>
    <lineage>
        <taxon>Bacteria</taxon>
        <taxon>Pseudomonadati</taxon>
        <taxon>Pseudomonadota</taxon>
        <taxon>Betaproteobacteria</taxon>
        <taxon>Rhodocyclales</taxon>
        <taxon>Zoogloeaceae</taxon>
        <taxon>Azoarcus</taxon>
    </lineage>
</organism>
<dbReference type="SUPFAM" id="SSF47413">
    <property type="entry name" value="lambda repressor-like DNA-binding domains"/>
    <property type="match status" value="1"/>
</dbReference>
<dbReference type="Proteomes" id="UP000295129">
    <property type="component" value="Unassembled WGS sequence"/>
</dbReference>
<protein>
    <submittedName>
        <fullName evidence="2">Transcriptional regulator with XRE-family HTH domain</fullName>
    </submittedName>
</protein>
<evidence type="ECO:0000259" key="1">
    <source>
        <dbReference type="PROSITE" id="PS50943"/>
    </source>
</evidence>
<dbReference type="InterPro" id="IPR001387">
    <property type="entry name" value="Cro/C1-type_HTH"/>
</dbReference>
<comment type="caution">
    <text evidence="2">The sequence shown here is derived from an EMBL/GenBank/DDBJ whole genome shotgun (WGS) entry which is preliminary data.</text>
</comment>
<gene>
    <name evidence="2" type="ORF">C7389_1378</name>
</gene>
<dbReference type="SMART" id="SM00530">
    <property type="entry name" value="HTH_XRE"/>
    <property type="match status" value="1"/>
</dbReference>
<reference evidence="2 3" key="1">
    <citation type="submission" date="2019-03" db="EMBL/GenBank/DDBJ databases">
        <title>Genomic Encyclopedia of Type Strains, Phase IV (KMG-IV): sequencing the most valuable type-strain genomes for metagenomic binning, comparative biology and taxonomic classification.</title>
        <authorList>
            <person name="Goeker M."/>
        </authorList>
    </citation>
    <scope>NUCLEOTIDE SEQUENCE [LARGE SCALE GENOMIC DNA]</scope>
    <source>
        <strain evidence="2 3">DSM 12121</strain>
    </source>
</reference>
<proteinExistence type="predicted"/>
<dbReference type="Pfam" id="PF01381">
    <property type="entry name" value="HTH_3"/>
    <property type="match status" value="1"/>
</dbReference>
<dbReference type="CDD" id="cd00093">
    <property type="entry name" value="HTH_XRE"/>
    <property type="match status" value="1"/>
</dbReference>
<accession>A0A4R6DGH4</accession>
<keyword evidence="3" id="KW-1185">Reference proteome</keyword>
<dbReference type="EMBL" id="SNVV01000037">
    <property type="protein sequence ID" value="TDN43806.1"/>
    <property type="molecule type" value="Genomic_DNA"/>
</dbReference>
<feature type="domain" description="HTH cro/C1-type" evidence="1">
    <location>
        <begin position="11"/>
        <end position="64"/>
    </location>
</feature>
<dbReference type="GO" id="GO:0003677">
    <property type="term" value="F:DNA binding"/>
    <property type="evidence" value="ECO:0007669"/>
    <property type="project" value="InterPro"/>
</dbReference>
<dbReference type="RefSeq" id="WP_133595131.1">
    <property type="nucleotide sequence ID" value="NZ_SNVV01000037.1"/>
</dbReference>
<dbReference type="AlphaFoldDB" id="A0A4R6DGH4"/>
<dbReference type="Pfam" id="PF13239">
    <property type="entry name" value="2TM"/>
    <property type="match status" value="1"/>
</dbReference>
<dbReference type="PROSITE" id="PS50943">
    <property type="entry name" value="HTH_CROC1"/>
    <property type="match status" value="1"/>
</dbReference>